<feature type="chain" id="PRO_5044236750" description="Ribophorin II C-terminal domain-containing protein" evidence="8">
    <location>
        <begin position="21"/>
        <end position="270"/>
    </location>
</feature>
<dbReference type="EMBL" id="LXTC01000002">
    <property type="protein sequence ID" value="OBA22479.1"/>
    <property type="molecule type" value="Genomic_DNA"/>
</dbReference>
<evidence type="ECO:0000256" key="4">
    <source>
        <dbReference type="ARBA" id="ARBA00022824"/>
    </source>
</evidence>
<keyword evidence="11" id="KW-1185">Reference proteome</keyword>
<dbReference type="PANTHER" id="PTHR12640">
    <property type="entry name" value="RIBOPHORIN II"/>
    <property type="match status" value="1"/>
</dbReference>
<feature type="transmembrane region" description="Helical" evidence="7">
    <location>
        <begin position="234"/>
        <end position="253"/>
    </location>
</feature>
<evidence type="ECO:0000259" key="9">
    <source>
        <dbReference type="Pfam" id="PF25147"/>
    </source>
</evidence>
<feature type="transmembrane region" description="Helical" evidence="7">
    <location>
        <begin position="175"/>
        <end position="198"/>
    </location>
</feature>
<dbReference type="GO" id="GO:0008250">
    <property type="term" value="C:oligosaccharyltransferase complex"/>
    <property type="evidence" value="ECO:0007669"/>
    <property type="project" value="InterPro"/>
</dbReference>
<reference evidence="10 11" key="1">
    <citation type="submission" date="2016-05" db="EMBL/GenBank/DDBJ databases">
        <title>Comparative genomics of biotechnologically important yeasts.</title>
        <authorList>
            <consortium name="DOE Joint Genome Institute"/>
            <person name="Riley R."/>
            <person name="Haridas S."/>
            <person name="Wolfe K.H."/>
            <person name="Lopes M.R."/>
            <person name="Hittinger C.T."/>
            <person name="Goker M."/>
            <person name="Salamov A."/>
            <person name="Wisecaver J."/>
            <person name="Long T.M."/>
            <person name="Aerts A.L."/>
            <person name="Barry K."/>
            <person name="Choi C."/>
            <person name="Clum A."/>
            <person name="Coughlan A.Y."/>
            <person name="Deshpande S."/>
            <person name="Douglass A.P."/>
            <person name="Hanson S.J."/>
            <person name="Klenk H.-P."/>
            <person name="LaButti K."/>
            <person name="Lapidus A."/>
            <person name="Lindquist E."/>
            <person name="Lipzen A."/>
            <person name="Meier-kolthoff J.P."/>
            <person name="Ohm R.A."/>
            <person name="Otillar R.P."/>
            <person name="Pangilinan J."/>
            <person name="Peng Y."/>
            <person name="Rokas A."/>
            <person name="Rosa C.A."/>
            <person name="Scheuner C."/>
            <person name="Sibirny A.A."/>
            <person name="Slot J.C."/>
            <person name="Stielow J.B."/>
            <person name="Sun H."/>
            <person name="Kurtzman C.P."/>
            <person name="Blackwell M."/>
            <person name="Grigoriev I.V."/>
            <person name="Jeffries T.W."/>
        </authorList>
    </citation>
    <scope>NUCLEOTIDE SEQUENCE [LARGE SCALE GENOMIC DNA]</scope>
    <source>
        <strain evidence="10 11">NRRL YB-4993</strain>
    </source>
</reference>
<evidence type="ECO:0000256" key="5">
    <source>
        <dbReference type="ARBA" id="ARBA00022989"/>
    </source>
</evidence>
<dbReference type="RefSeq" id="XP_018712975.1">
    <property type="nucleotide sequence ID" value="XM_018857213.1"/>
</dbReference>
<comment type="subcellular location">
    <subcellularLocation>
        <location evidence="1">Endoplasmic reticulum membrane</location>
        <topology evidence="1">Multi-pass membrane protein</topology>
    </subcellularLocation>
</comment>
<evidence type="ECO:0000256" key="1">
    <source>
        <dbReference type="ARBA" id="ARBA00004477"/>
    </source>
</evidence>
<feature type="transmembrane region" description="Helical" evidence="7">
    <location>
        <begin position="210"/>
        <end position="228"/>
    </location>
</feature>
<feature type="domain" description="Ribophorin II C-terminal" evidence="9">
    <location>
        <begin position="165"/>
        <end position="265"/>
    </location>
</feature>
<evidence type="ECO:0000256" key="7">
    <source>
        <dbReference type="SAM" id="Phobius"/>
    </source>
</evidence>
<gene>
    <name evidence="10" type="ORF">METBIDRAFT_39983</name>
</gene>
<dbReference type="GeneID" id="30030189"/>
<dbReference type="InterPro" id="IPR008814">
    <property type="entry name" value="Swp1"/>
</dbReference>
<accession>A0A1A0HEE0</accession>
<feature type="signal peptide" evidence="8">
    <location>
        <begin position="1"/>
        <end position="20"/>
    </location>
</feature>
<evidence type="ECO:0000256" key="2">
    <source>
        <dbReference type="ARBA" id="ARBA00022692"/>
    </source>
</evidence>
<dbReference type="Proteomes" id="UP000092555">
    <property type="component" value="Unassembled WGS sequence"/>
</dbReference>
<comment type="caution">
    <text evidence="10">The sequence shown here is derived from an EMBL/GenBank/DDBJ whole genome shotgun (WGS) entry which is preliminary data.</text>
</comment>
<dbReference type="PANTHER" id="PTHR12640:SF0">
    <property type="entry name" value="DOLICHYL-DIPHOSPHOOLIGOSACCHARIDE--PROTEIN GLYCOSYLTRANSFERASE SUBUNIT 2"/>
    <property type="match status" value="1"/>
</dbReference>
<keyword evidence="2 7" id="KW-0812">Transmembrane</keyword>
<proteinExistence type="predicted"/>
<sequence>MKFSLTLALLALSLVSTAAAYAVTGGSVYVNRGSLLEIDPNSKDTHRITLNSAKDVVSFSLAVQGDHKPHQLMYMLSDNNGLDHAVFAVYKDGQAVADISANKVPSALKKSDRIFVSLIAADALEEEANVIFPVVELIPSDALKESVGSDGPVRLGAQPEIHHVFNTEEPTVNGVVPVVFSAFAVALFVFLVVTWTNVLGNELFAGSPGATWNAALLATLASFEYTFFKYYMGASIFTTAFNSMVLTAPALFFGSRALKSLGQARGDGKA</sequence>
<evidence type="ECO:0000256" key="8">
    <source>
        <dbReference type="SAM" id="SignalP"/>
    </source>
</evidence>
<dbReference type="UniPathway" id="UPA00378"/>
<evidence type="ECO:0000313" key="11">
    <source>
        <dbReference type="Proteomes" id="UP000092555"/>
    </source>
</evidence>
<dbReference type="AlphaFoldDB" id="A0A1A0HEE0"/>
<dbReference type="OrthoDB" id="432292at2759"/>
<organism evidence="10 11">
    <name type="scientific">Metschnikowia bicuspidata var. bicuspidata NRRL YB-4993</name>
    <dbReference type="NCBI Taxonomy" id="869754"/>
    <lineage>
        <taxon>Eukaryota</taxon>
        <taxon>Fungi</taxon>
        <taxon>Dikarya</taxon>
        <taxon>Ascomycota</taxon>
        <taxon>Saccharomycotina</taxon>
        <taxon>Pichiomycetes</taxon>
        <taxon>Metschnikowiaceae</taxon>
        <taxon>Metschnikowia</taxon>
    </lineage>
</organism>
<keyword evidence="5 7" id="KW-1133">Transmembrane helix</keyword>
<protein>
    <recommendedName>
        <fullName evidence="9">Ribophorin II C-terminal domain-containing protein</fullName>
    </recommendedName>
</protein>
<evidence type="ECO:0000313" key="10">
    <source>
        <dbReference type="EMBL" id="OBA22479.1"/>
    </source>
</evidence>
<dbReference type="InterPro" id="IPR056790">
    <property type="entry name" value="Ribophorin_II_C"/>
</dbReference>
<dbReference type="Pfam" id="PF25147">
    <property type="entry name" value="Ribophorin_II_C"/>
    <property type="match status" value="1"/>
</dbReference>
<name>A0A1A0HEE0_9ASCO</name>
<evidence type="ECO:0000256" key="6">
    <source>
        <dbReference type="ARBA" id="ARBA00023136"/>
    </source>
</evidence>
<dbReference type="STRING" id="869754.A0A1A0HEE0"/>
<dbReference type="GO" id="GO:0006487">
    <property type="term" value="P:protein N-linked glycosylation"/>
    <property type="evidence" value="ECO:0007669"/>
    <property type="project" value="TreeGrafter"/>
</dbReference>
<keyword evidence="6 7" id="KW-0472">Membrane</keyword>
<keyword evidence="3 8" id="KW-0732">Signal</keyword>
<keyword evidence="4" id="KW-0256">Endoplasmic reticulum</keyword>
<evidence type="ECO:0000256" key="3">
    <source>
        <dbReference type="ARBA" id="ARBA00022729"/>
    </source>
</evidence>